<dbReference type="RefSeq" id="WP_347436637.1">
    <property type="nucleotide sequence ID" value="NZ_CP089291.1"/>
</dbReference>
<reference evidence="1" key="1">
    <citation type="submission" date="2021-12" db="EMBL/GenBank/DDBJ databases">
        <title>Alicyclobacillaceae gen. nov., sp. nov., isolated from chalcocite enrichment system.</title>
        <authorList>
            <person name="Jiang Z."/>
        </authorList>
    </citation>
    <scope>NUCLEOTIDE SEQUENCE</scope>
    <source>
        <strain evidence="1">MYW30-H2</strain>
    </source>
</reference>
<dbReference type="Proteomes" id="UP000830167">
    <property type="component" value="Chromosome"/>
</dbReference>
<keyword evidence="2" id="KW-1185">Reference proteome</keyword>
<name>A0ABY4CHE6_9BACL</name>
<protein>
    <submittedName>
        <fullName evidence="1">Uncharacterized protein</fullName>
    </submittedName>
</protein>
<proteinExistence type="predicted"/>
<sequence length="76" mass="8897">MSEQLLQQIPEKLNQLEAGQKRIESYMETRFEDIALRLDSFERGYISTRMEPKIQQTSIFTNLLLQAKKDGSFVSQ</sequence>
<gene>
    <name evidence="1" type="ORF">LSG31_19055</name>
</gene>
<evidence type="ECO:0000313" key="2">
    <source>
        <dbReference type="Proteomes" id="UP000830167"/>
    </source>
</evidence>
<dbReference type="EMBL" id="CP089291">
    <property type="protein sequence ID" value="UOF89942.1"/>
    <property type="molecule type" value="Genomic_DNA"/>
</dbReference>
<organism evidence="1 2">
    <name type="scientific">Fodinisporobacter ferrooxydans</name>
    <dbReference type="NCBI Taxonomy" id="2901836"/>
    <lineage>
        <taxon>Bacteria</taxon>
        <taxon>Bacillati</taxon>
        <taxon>Bacillota</taxon>
        <taxon>Bacilli</taxon>
        <taxon>Bacillales</taxon>
        <taxon>Alicyclobacillaceae</taxon>
        <taxon>Fodinisporobacter</taxon>
    </lineage>
</organism>
<accession>A0ABY4CHE6</accession>
<evidence type="ECO:0000313" key="1">
    <source>
        <dbReference type="EMBL" id="UOF89942.1"/>
    </source>
</evidence>